<accession>V2XBH3</accession>
<name>V2XBH3_MONRO</name>
<dbReference type="EMBL" id="AWSO01000471">
    <property type="protein sequence ID" value="ESK90126.1"/>
    <property type="molecule type" value="Genomic_DNA"/>
</dbReference>
<keyword evidence="1" id="KW-0863">Zinc-finger</keyword>
<dbReference type="Proteomes" id="UP000017559">
    <property type="component" value="Unassembled WGS sequence"/>
</dbReference>
<dbReference type="STRING" id="1381753.V2XBH3"/>
<dbReference type="OrthoDB" id="3208495at2759"/>
<feature type="compositionally biased region" description="Pro residues" evidence="2">
    <location>
        <begin position="97"/>
        <end position="108"/>
    </location>
</feature>
<proteinExistence type="predicted"/>
<protein>
    <recommendedName>
        <fullName evidence="3">C2H2-type domain-containing protein</fullName>
    </recommendedName>
</protein>
<comment type="caution">
    <text evidence="4">The sequence shown here is derived from an EMBL/GenBank/DDBJ whole genome shotgun (WGS) entry which is preliminary data.</text>
</comment>
<sequence length="601" mass="67249">MTYTCDGCCKTFPRKNTLTWHEQGCQELKTKEQNLLDQLCLPAVGFGSLPSSAKVIPGPSTISGAASQNNIEMASFISAPHAGGSSIVDGVTVPTPENSPNPPLPPSPSLLSPVHCPSPPCPPMPPLVLTQSGRPARTYRQPAHYQDELPKAPPAVIPAKQDVPPTGIHRVNLIVCDWLWSLANSFGLWWEYDHQPSYDPDEIILLDQLANYHNTQRHSNDGSGIQGTTPEDPVHGQPGCSEPSMETPAPPWPWKSMSVFNFMTWFNTGGTHKTIEEVDRLVKEVILDKNFCQSDFIGFNTKRENEQLDKAALDPLLLMQGFASLSVSIDVPSGQKNVPPIQFTVSDLQHRDLLDCIHMMAQMSWNTFLVNSTLLMHLFKNMTRFSCLCSGQTQLIWPPLAMRNYSLSTFFFGNLSKYICGQPTSGACQHIAYIPSLPDAFNNFVQQFHPRWKTQHKDIRAHCCHELMHEIWKILITDAFIHAYKYGIVMKCYDGKERRIFPCIFTYSADYPEKVLLATIHDGGLCPCPRCLTLKSLFHHMGMKLDMRFCLKNVQHFLLYSIIQAHEFIYQLAKPISGANVGPFTQRGLSSSDCGMFAPVT</sequence>
<dbReference type="Pfam" id="PF18759">
    <property type="entry name" value="Plavaka"/>
    <property type="match status" value="1"/>
</dbReference>
<dbReference type="InterPro" id="IPR041078">
    <property type="entry name" value="Plavaka"/>
</dbReference>
<evidence type="ECO:0000256" key="1">
    <source>
        <dbReference type="PROSITE-ProRule" id="PRU00042"/>
    </source>
</evidence>
<gene>
    <name evidence="4" type="ORF">Moror_7821</name>
</gene>
<reference evidence="4 5" key="1">
    <citation type="journal article" date="2014" name="BMC Genomics">
        <title>Genome and secretome analysis of the hemibiotrophic fungal pathogen, Moniliophthora roreri, which causes frosty pod rot disease of cacao: mechanisms of the biotrophic and necrotrophic phases.</title>
        <authorList>
            <person name="Meinhardt L.W."/>
            <person name="Costa G.G.L."/>
            <person name="Thomazella D.P.T."/>
            <person name="Teixeira P.J.P.L."/>
            <person name="Carazzolle M.F."/>
            <person name="Schuster S.C."/>
            <person name="Carlson J.E."/>
            <person name="Guiltinan M.J."/>
            <person name="Mieczkowski P."/>
            <person name="Farmer A."/>
            <person name="Ramaraj T."/>
            <person name="Crozier J."/>
            <person name="Davis R.E."/>
            <person name="Shao J."/>
            <person name="Melnick R.L."/>
            <person name="Pereira G.A.G."/>
            <person name="Bailey B.A."/>
        </authorList>
    </citation>
    <scope>NUCLEOTIDE SEQUENCE [LARGE SCALE GENOMIC DNA]</scope>
    <source>
        <strain evidence="4 5">MCA 2997</strain>
    </source>
</reference>
<keyword evidence="1" id="KW-0862">Zinc</keyword>
<feature type="domain" description="C2H2-type" evidence="3">
    <location>
        <begin position="3"/>
        <end position="34"/>
    </location>
</feature>
<dbReference type="GO" id="GO:0008270">
    <property type="term" value="F:zinc ion binding"/>
    <property type="evidence" value="ECO:0007669"/>
    <property type="project" value="UniProtKB-KW"/>
</dbReference>
<dbReference type="PROSITE" id="PS50157">
    <property type="entry name" value="ZINC_FINGER_C2H2_2"/>
    <property type="match status" value="1"/>
</dbReference>
<dbReference type="AlphaFoldDB" id="V2XBH3"/>
<evidence type="ECO:0000313" key="4">
    <source>
        <dbReference type="EMBL" id="ESK90126.1"/>
    </source>
</evidence>
<keyword evidence="5" id="KW-1185">Reference proteome</keyword>
<keyword evidence="1" id="KW-0479">Metal-binding</keyword>
<dbReference type="InterPro" id="IPR013087">
    <property type="entry name" value="Znf_C2H2_type"/>
</dbReference>
<organism evidence="4 5">
    <name type="scientific">Moniliophthora roreri (strain MCA 2997)</name>
    <name type="common">Cocoa frosty pod rot fungus</name>
    <name type="synonym">Crinipellis roreri</name>
    <dbReference type="NCBI Taxonomy" id="1381753"/>
    <lineage>
        <taxon>Eukaryota</taxon>
        <taxon>Fungi</taxon>
        <taxon>Dikarya</taxon>
        <taxon>Basidiomycota</taxon>
        <taxon>Agaricomycotina</taxon>
        <taxon>Agaricomycetes</taxon>
        <taxon>Agaricomycetidae</taxon>
        <taxon>Agaricales</taxon>
        <taxon>Marasmiineae</taxon>
        <taxon>Marasmiaceae</taxon>
        <taxon>Moniliophthora</taxon>
    </lineage>
</organism>
<feature type="region of interest" description="Disordered" evidence="2">
    <location>
        <begin position="215"/>
        <end position="248"/>
    </location>
</feature>
<dbReference type="KEGG" id="mrr:Moror_7821"/>
<evidence type="ECO:0000259" key="3">
    <source>
        <dbReference type="PROSITE" id="PS50157"/>
    </source>
</evidence>
<feature type="region of interest" description="Disordered" evidence="2">
    <location>
        <begin position="87"/>
        <end position="111"/>
    </location>
</feature>
<dbReference type="HOGENOM" id="CLU_454216_0_0_1"/>
<evidence type="ECO:0000256" key="2">
    <source>
        <dbReference type="SAM" id="MobiDB-lite"/>
    </source>
</evidence>
<evidence type="ECO:0000313" key="5">
    <source>
        <dbReference type="Proteomes" id="UP000017559"/>
    </source>
</evidence>